<dbReference type="FunFam" id="4.10.280.10:FF:000022">
    <property type="entry name" value="Basic helix-loop-helix transcription factor"/>
    <property type="match status" value="1"/>
</dbReference>
<feature type="domain" description="BHLH" evidence="7">
    <location>
        <begin position="269"/>
        <end position="318"/>
    </location>
</feature>
<sequence>MEHFGAMFELSGMYTTEEESNFLTQLLGEFSPAVGLNGESSDLSVSETNFWPIQTCVSNVASRRVDDDSFVYTSDPSCFSSQETSAYSDGSDMTKFLHGKGQGAYYQHLGDAGNCFAGDEIPSYYNSVDFSFEEEENVSSTGYVCTDLLMQLDSAKVEAGVGESLPSPIAFRGTKSETQALDDAVEEKGARPPAESKKRPRISTEAQKSKRSVKLRKSKKAADVDEDKSDSSGGSLLRQASTSNSSKDDTGADEGSTPPSGKTRANRGSATDPQSLYARKRREKINERLRILQGLVPNGTKVDISTMLDEAVHYVKFLQLQIKLLSSDEMWMYAPLAYNGMALGLDIKI</sequence>
<keyword evidence="5" id="KW-0539">Nucleus</keyword>
<evidence type="ECO:0000256" key="3">
    <source>
        <dbReference type="ARBA" id="ARBA00023125"/>
    </source>
</evidence>
<protein>
    <recommendedName>
        <fullName evidence="7">BHLH domain-containing protein</fullName>
    </recommendedName>
</protein>
<dbReference type="InterPro" id="IPR045843">
    <property type="entry name" value="IND-like"/>
</dbReference>
<dbReference type="PANTHER" id="PTHR16223">
    <property type="entry name" value="TRANSCRIPTION FACTOR BHLH83-RELATED"/>
    <property type="match status" value="1"/>
</dbReference>
<accession>A0A7N0T119</accession>
<evidence type="ECO:0000313" key="8">
    <source>
        <dbReference type="EnsemblPlants" id="Kaladp0016s0314.1.v1.1"/>
    </source>
</evidence>
<dbReference type="GO" id="GO:0048766">
    <property type="term" value="P:root hair initiation"/>
    <property type="evidence" value="ECO:0007669"/>
    <property type="project" value="UniProtKB-ARBA"/>
</dbReference>
<dbReference type="GO" id="GO:0005634">
    <property type="term" value="C:nucleus"/>
    <property type="evidence" value="ECO:0007669"/>
    <property type="project" value="UniProtKB-SubCell"/>
</dbReference>
<dbReference type="PROSITE" id="PS50888">
    <property type="entry name" value="BHLH"/>
    <property type="match status" value="1"/>
</dbReference>
<evidence type="ECO:0000313" key="9">
    <source>
        <dbReference type="Proteomes" id="UP000594263"/>
    </source>
</evidence>
<organism evidence="8 9">
    <name type="scientific">Kalanchoe fedtschenkoi</name>
    <name type="common">Lavender scallops</name>
    <name type="synonym">South American air plant</name>
    <dbReference type="NCBI Taxonomy" id="63787"/>
    <lineage>
        <taxon>Eukaryota</taxon>
        <taxon>Viridiplantae</taxon>
        <taxon>Streptophyta</taxon>
        <taxon>Embryophyta</taxon>
        <taxon>Tracheophyta</taxon>
        <taxon>Spermatophyta</taxon>
        <taxon>Magnoliopsida</taxon>
        <taxon>eudicotyledons</taxon>
        <taxon>Gunneridae</taxon>
        <taxon>Pentapetalae</taxon>
        <taxon>Saxifragales</taxon>
        <taxon>Crassulaceae</taxon>
        <taxon>Kalanchoe</taxon>
    </lineage>
</organism>
<dbReference type="Gramene" id="Kaladp0016s0314.1.v1.1">
    <property type="protein sequence ID" value="Kaladp0016s0314.1.v1.1"/>
    <property type="gene ID" value="Kaladp0016s0314.v1.1"/>
</dbReference>
<name>A0A7N0T119_KALFE</name>
<evidence type="ECO:0000256" key="2">
    <source>
        <dbReference type="ARBA" id="ARBA00023015"/>
    </source>
</evidence>
<reference evidence="8" key="1">
    <citation type="submission" date="2021-01" db="UniProtKB">
        <authorList>
            <consortium name="EnsemblPlants"/>
        </authorList>
    </citation>
    <scope>IDENTIFICATION</scope>
</reference>
<dbReference type="GO" id="GO:0000978">
    <property type="term" value="F:RNA polymerase II cis-regulatory region sequence-specific DNA binding"/>
    <property type="evidence" value="ECO:0007669"/>
    <property type="project" value="TreeGrafter"/>
</dbReference>
<keyword evidence="3" id="KW-0238">DNA-binding</keyword>
<dbReference type="CDD" id="cd11454">
    <property type="entry name" value="bHLH_AtIND_like"/>
    <property type="match status" value="1"/>
</dbReference>
<keyword evidence="9" id="KW-1185">Reference proteome</keyword>
<dbReference type="PANTHER" id="PTHR16223:SF330">
    <property type="entry name" value="OS03G0205300 PROTEIN"/>
    <property type="match status" value="1"/>
</dbReference>
<evidence type="ECO:0000256" key="6">
    <source>
        <dbReference type="SAM" id="MobiDB-lite"/>
    </source>
</evidence>
<comment type="subcellular location">
    <subcellularLocation>
        <location evidence="1">Nucleus</location>
    </subcellularLocation>
</comment>
<dbReference type="AlphaFoldDB" id="A0A7N0T119"/>
<dbReference type="Proteomes" id="UP000594263">
    <property type="component" value="Unplaced"/>
</dbReference>
<evidence type="ECO:0000259" key="7">
    <source>
        <dbReference type="PROSITE" id="PS50888"/>
    </source>
</evidence>
<proteinExistence type="predicted"/>
<feature type="region of interest" description="Disordered" evidence="6">
    <location>
        <begin position="183"/>
        <end position="280"/>
    </location>
</feature>
<feature type="compositionally biased region" description="Basic residues" evidence="6">
    <location>
        <begin position="209"/>
        <end position="219"/>
    </location>
</feature>
<evidence type="ECO:0000256" key="5">
    <source>
        <dbReference type="ARBA" id="ARBA00023242"/>
    </source>
</evidence>
<dbReference type="InterPro" id="IPR011598">
    <property type="entry name" value="bHLH_dom"/>
</dbReference>
<dbReference type="GO" id="GO:0046983">
    <property type="term" value="F:protein dimerization activity"/>
    <property type="evidence" value="ECO:0007669"/>
    <property type="project" value="InterPro"/>
</dbReference>
<dbReference type="SUPFAM" id="SSF47459">
    <property type="entry name" value="HLH, helix-loop-helix DNA-binding domain"/>
    <property type="match status" value="1"/>
</dbReference>
<feature type="compositionally biased region" description="Polar residues" evidence="6">
    <location>
        <begin position="231"/>
        <end position="245"/>
    </location>
</feature>
<evidence type="ECO:0000256" key="4">
    <source>
        <dbReference type="ARBA" id="ARBA00023163"/>
    </source>
</evidence>
<dbReference type="EnsemblPlants" id="Kaladp0016s0314.1.v1.1">
    <property type="protein sequence ID" value="Kaladp0016s0314.1.v1.1"/>
    <property type="gene ID" value="Kaladp0016s0314.v1.1"/>
</dbReference>
<dbReference type="Pfam" id="PF00010">
    <property type="entry name" value="HLH"/>
    <property type="match status" value="1"/>
</dbReference>
<dbReference type="GO" id="GO:0000981">
    <property type="term" value="F:DNA-binding transcription factor activity, RNA polymerase II-specific"/>
    <property type="evidence" value="ECO:0007669"/>
    <property type="project" value="TreeGrafter"/>
</dbReference>
<dbReference type="InterPro" id="IPR036638">
    <property type="entry name" value="HLH_DNA-bd_sf"/>
</dbReference>
<dbReference type="SMART" id="SM00353">
    <property type="entry name" value="HLH"/>
    <property type="match status" value="1"/>
</dbReference>
<evidence type="ECO:0000256" key="1">
    <source>
        <dbReference type="ARBA" id="ARBA00004123"/>
    </source>
</evidence>
<keyword evidence="4" id="KW-0804">Transcription</keyword>
<dbReference type="Gene3D" id="4.10.280.10">
    <property type="entry name" value="Helix-loop-helix DNA-binding domain"/>
    <property type="match status" value="1"/>
</dbReference>
<dbReference type="Gramene" id="Kaladp0016s0314.2.v1.1">
    <property type="protein sequence ID" value="Kaladp0016s0314.2.v1.1"/>
    <property type="gene ID" value="Kaladp0016s0314.v1.1"/>
</dbReference>
<feature type="compositionally biased region" description="Basic and acidic residues" evidence="6">
    <location>
        <begin position="186"/>
        <end position="197"/>
    </location>
</feature>
<keyword evidence="2" id="KW-0805">Transcription regulation</keyword>
<dbReference type="EnsemblPlants" id="Kaladp0016s0314.2.v1.1">
    <property type="protein sequence ID" value="Kaladp0016s0314.2.v1.1"/>
    <property type="gene ID" value="Kaladp0016s0314.v1.1"/>
</dbReference>